<dbReference type="Gene3D" id="1.10.3720.10">
    <property type="entry name" value="MetI-like"/>
    <property type="match status" value="1"/>
</dbReference>
<feature type="transmembrane region" description="Helical" evidence="6">
    <location>
        <begin position="12"/>
        <end position="31"/>
    </location>
</feature>
<feature type="transmembrane region" description="Helical" evidence="6">
    <location>
        <begin position="213"/>
        <end position="236"/>
    </location>
</feature>
<dbReference type="RefSeq" id="WP_090876231.1">
    <property type="nucleotide sequence ID" value="NZ_FMXQ01000003.1"/>
</dbReference>
<dbReference type="STRING" id="665467.SAMN02982931_01974"/>
<dbReference type="InterPro" id="IPR051204">
    <property type="entry name" value="ABC_transp_perm/SBD"/>
</dbReference>
<keyword evidence="3 6" id="KW-0812">Transmembrane</keyword>
<feature type="transmembrane region" description="Helical" evidence="6">
    <location>
        <begin position="85"/>
        <end position="111"/>
    </location>
</feature>
<comment type="subcellular location">
    <subcellularLocation>
        <location evidence="1 6">Cell membrane</location>
        <topology evidence="1 6">Multi-pass membrane protein</topology>
    </subcellularLocation>
</comment>
<sequence length="246" mass="26042">MAEHAAAAGLYRLWRNGLLVLIFALGAWAWASGLLPTMIDLWDDIVYLARQHIMLVIISDGLAVLVGVPLGVALTRPALRRYGDIVLQVLNIGATIPTLAILALSMSLLGIGDTPAIFGLFVLTLLPIVSNTLAGIRAVPPHLIEAAHGMGMSTRQILLKVELPNAMFVIYAGIRTALAINVGTVPLAFLIGGGGLGELIFSGIALNEFGMMLAGAIPTALLAILVDFLMGQMQLWTIPRGVNPLR</sequence>
<dbReference type="Proteomes" id="UP000199071">
    <property type="component" value="Unassembled WGS sequence"/>
</dbReference>
<gene>
    <name evidence="8" type="ORF">SAMN02982931_01974</name>
</gene>
<dbReference type="PROSITE" id="PS50928">
    <property type="entry name" value="ABC_TM1"/>
    <property type="match status" value="1"/>
</dbReference>
<dbReference type="InterPro" id="IPR000515">
    <property type="entry name" value="MetI-like"/>
</dbReference>
<feature type="transmembrane region" description="Helical" evidence="6">
    <location>
        <begin position="117"/>
        <end position="136"/>
    </location>
</feature>
<dbReference type="FunFam" id="1.10.3720.10:FF:000001">
    <property type="entry name" value="Glycine betaine ABC transporter, permease"/>
    <property type="match status" value="1"/>
</dbReference>
<dbReference type="OrthoDB" id="9801163at2"/>
<proteinExistence type="inferred from homology"/>
<evidence type="ECO:0000256" key="4">
    <source>
        <dbReference type="ARBA" id="ARBA00022989"/>
    </source>
</evidence>
<feature type="domain" description="ABC transmembrane type-1" evidence="7">
    <location>
        <begin position="49"/>
        <end position="230"/>
    </location>
</feature>
<accession>A0A1G6BXT6</accession>
<feature type="transmembrane region" description="Helical" evidence="6">
    <location>
        <begin position="51"/>
        <end position="73"/>
    </location>
</feature>
<evidence type="ECO:0000259" key="7">
    <source>
        <dbReference type="PROSITE" id="PS50928"/>
    </source>
</evidence>
<keyword evidence="2 6" id="KW-0813">Transport</keyword>
<dbReference type="GO" id="GO:0005886">
    <property type="term" value="C:plasma membrane"/>
    <property type="evidence" value="ECO:0007669"/>
    <property type="project" value="UniProtKB-SubCell"/>
</dbReference>
<dbReference type="AlphaFoldDB" id="A0A1G6BXT6"/>
<evidence type="ECO:0000256" key="3">
    <source>
        <dbReference type="ARBA" id="ARBA00022692"/>
    </source>
</evidence>
<dbReference type="CDD" id="cd06261">
    <property type="entry name" value="TM_PBP2"/>
    <property type="match status" value="1"/>
</dbReference>
<protein>
    <submittedName>
        <fullName evidence="8">Osmoprotectant transport system permease protein</fullName>
    </submittedName>
</protein>
<dbReference type="SUPFAM" id="SSF161098">
    <property type="entry name" value="MetI-like"/>
    <property type="match status" value="1"/>
</dbReference>
<organism evidence="8 9">
    <name type="scientific">Bauldia litoralis</name>
    <dbReference type="NCBI Taxonomy" id="665467"/>
    <lineage>
        <taxon>Bacteria</taxon>
        <taxon>Pseudomonadati</taxon>
        <taxon>Pseudomonadota</taxon>
        <taxon>Alphaproteobacteria</taxon>
        <taxon>Hyphomicrobiales</taxon>
        <taxon>Kaistiaceae</taxon>
        <taxon>Bauldia</taxon>
    </lineage>
</organism>
<dbReference type="GO" id="GO:0031460">
    <property type="term" value="P:glycine betaine transport"/>
    <property type="evidence" value="ECO:0007669"/>
    <property type="project" value="TreeGrafter"/>
</dbReference>
<evidence type="ECO:0000256" key="5">
    <source>
        <dbReference type="ARBA" id="ARBA00023136"/>
    </source>
</evidence>
<name>A0A1G6BXT6_9HYPH</name>
<dbReference type="Pfam" id="PF00528">
    <property type="entry name" value="BPD_transp_1"/>
    <property type="match status" value="1"/>
</dbReference>
<evidence type="ECO:0000256" key="6">
    <source>
        <dbReference type="RuleBase" id="RU363032"/>
    </source>
</evidence>
<feature type="transmembrane region" description="Helical" evidence="6">
    <location>
        <begin position="157"/>
        <end position="174"/>
    </location>
</feature>
<keyword evidence="5 6" id="KW-0472">Membrane</keyword>
<feature type="transmembrane region" description="Helical" evidence="6">
    <location>
        <begin position="180"/>
        <end position="201"/>
    </location>
</feature>
<dbReference type="PANTHER" id="PTHR30177:SF4">
    <property type="entry name" value="OSMOPROTECTANT IMPORT PERMEASE PROTEIN OSMW"/>
    <property type="match status" value="1"/>
</dbReference>
<evidence type="ECO:0000313" key="9">
    <source>
        <dbReference type="Proteomes" id="UP000199071"/>
    </source>
</evidence>
<dbReference type="PANTHER" id="PTHR30177">
    <property type="entry name" value="GLYCINE BETAINE/L-PROLINE TRANSPORT SYSTEM PERMEASE PROTEIN PROW"/>
    <property type="match status" value="1"/>
</dbReference>
<dbReference type="InterPro" id="IPR035906">
    <property type="entry name" value="MetI-like_sf"/>
</dbReference>
<comment type="similarity">
    <text evidence="6">Belongs to the binding-protein-dependent transport system permease family.</text>
</comment>
<reference evidence="8 9" key="1">
    <citation type="submission" date="2016-10" db="EMBL/GenBank/DDBJ databases">
        <authorList>
            <person name="de Groot N.N."/>
        </authorList>
    </citation>
    <scope>NUCLEOTIDE SEQUENCE [LARGE SCALE GENOMIC DNA]</scope>
    <source>
        <strain evidence="8 9">ATCC 35022</strain>
    </source>
</reference>
<evidence type="ECO:0000256" key="1">
    <source>
        <dbReference type="ARBA" id="ARBA00004651"/>
    </source>
</evidence>
<evidence type="ECO:0000256" key="2">
    <source>
        <dbReference type="ARBA" id="ARBA00022448"/>
    </source>
</evidence>
<keyword evidence="4 6" id="KW-1133">Transmembrane helix</keyword>
<keyword evidence="9" id="KW-1185">Reference proteome</keyword>
<dbReference type="GO" id="GO:0055085">
    <property type="term" value="P:transmembrane transport"/>
    <property type="evidence" value="ECO:0007669"/>
    <property type="project" value="InterPro"/>
</dbReference>
<evidence type="ECO:0000313" key="8">
    <source>
        <dbReference type="EMBL" id="SDB25367.1"/>
    </source>
</evidence>
<dbReference type="EMBL" id="FMXQ01000003">
    <property type="protein sequence ID" value="SDB25367.1"/>
    <property type="molecule type" value="Genomic_DNA"/>
</dbReference>